<dbReference type="PANTHER" id="PTHR15377:SF3">
    <property type="entry name" value="WW DOMAIN-CONTAINING PROTEIN"/>
    <property type="match status" value="1"/>
</dbReference>
<proteinExistence type="predicted"/>
<dbReference type="EMBL" id="JBBPBK010000011">
    <property type="protein sequence ID" value="KAK9275107.1"/>
    <property type="molecule type" value="Genomic_DNA"/>
</dbReference>
<dbReference type="InterPro" id="IPR045148">
    <property type="entry name" value="TCRG1-like"/>
</dbReference>
<dbReference type="GO" id="GO:0070063">
    <property type="term" value="F:RNA polymerase binding"/>
    <property type="evidence" value="ECO:0007669"/>
    <property type="project" value="InterPro"/>
</dbReference>
<accession>A0AAP0WNR7</accession>
<feature type="region of interest" description="Disordered" evidence="2">
    <location>
        <begin position="23"/>
        <end position="53"/>
    </location>
</feature>
<evidence type="ECO:0000256" key="1">
    <source>
        <dbReference type="ARBA" id="ARBA00022737"/>
    </source>
</evidence>
<dbReference type="Proteomes" id="UP001415857">
    <property type="component" value="Unassembled WGS sequence"/>
</dbReference>
<dbReference type="GO" id="GO:0005634">
    <property type="term" value="C:nucleus"/>
    <property type="evidence" value="ECO:0007669"/>
    <property type="project" value="TreeGrafter"/>
</dbReference>
<feature type="compositionally biased region" description="Pro residues" evidence="2">
    <location>
        <begin position="26"/>
        <end position="38"/>
    </location>
</feature>
<comment type="caution">
    <text evidence="3">The sequence shown here is derived from an EMBL/GenBank/DDBJ whole genome shotgun (WGS) entry which is preliminary data.</text>
</comment>
<organism evidence="3 4">
    <name type="scientific">Liquidambar formosana</name>
    <name type="common">Formosan gum</name>
    <dbReference type="NCBI Taxonomy" id="63359"/>
    <lineage>
        <taxon>Eukaryota</taxon>
        <taxon>Viridiplantae</taxon>
        <taxon>Streptophyta</taxon>
        <taxon>Embryophyta</taxon>
        <taxon>Tracheophyta</taxon>
        <taxon>Spermatophyta</taxon>
        <taxon>Magnoliopsida</taxon>
        <taxon>eudicotyledons</taxon>
        <taxon>Gunneridae</taxon>
        <taxon>Pentapetalae</taxon>
        <taxon>Saxifragales</taxon>
        <taxon>Altingiaceae</taxon>
        <taxon>Liquidambar</taxon>
    </lineage>
</organism>
<dbReference type="GO" id="GO:0003712">
    <property type="term" value="F:transcription coregulator activity"/>
    <property type="evidence" value="ECO:0007669"/>
    <property type="project" value="TreeGrafter"/>
</dbReference>
<protein>
    <submittedName>
        <fullName evidence="3">Uncharacterized protein</fullName>
    </submittedName>
</protein>
<dbReference type="AlphaFoldDB" id="A0AAP0WNR7"/>
<sequence length="142" mass="14603">MSSSLTPNLGPATLWMPAAPSFSVPPGMPGTPGTPGPPGIGQSAPLSSNMAVPSATMDSSSAAVLRPIMSSGPVPSNPAIQQQIYPTYPSLPAVAASPQGLWLQPPQMGGLPRPPFLSYPACFSWPFSFASTWHASSFHSIT</sequence>
<keyword evidence="4" id="KW-1185">Reference proteome</keyword>
<evidence type="ECO:0000313" key="3">
    <source>
        <dbReference type="EMBL" id="KAK9275107.1"/>
    </source>
</evidence>
<keyword evidence="1" id="KW-0677">Repeat</keyword>
<reference evidence="3 4" key="1">
    <citation type="journal article" date="2024" name="Plant J.">
        <title>Genome sequences and population genomics reveal climatic adaptation and genomic divergence between two closely related sweetgum species.</title>
        <authorList>
            <person name="Xu W.Q."/>
            <person name="Ren C.Q."/>
            <person name="Zhang X.Y."/>
            <person name="Comes H.P."/>
            <person name="Liu X.H."/>
            <person name="Li Y.G."/>
            <person name="Kettle C.J."/>
            <person name="Jalonen R."/>
            <person name="Gaisberger H."/>
            <person name="Ma Y.Z."/>
            <person name="Qiu Y.X."/>
        </authorList>
    </citation>
    <scope>NUCLEOTIDE SEQUENCE [LARGE SCALE GENOMIC DNA]</scope>
    <source>
        <strain evidence="3">Hangzhou</strain>
    </source>
</reference>
<gene>
    <name evidence="3" type="ORF">L1049_022366</name>
</gene>
<evidence type="ECO:0000313" key="4">
    <source>
        <dbReference type="Proteomes" id="UP001415857"/>
    </source>
</evidence>
<evidence type="ECO:0000256" key="2">
    <source>
        <dbReference type="SAM" id="MobiDB-lite"/>
    </source>
</evidence>
<feature type="compositionally biased region" description="Polar residues" evidence="2">
    <location>
        <begin position="44"/>
        <end position="53"/>
    </location>
</feature>
<name>A0AAP0WNR7_LIQFO</name>
<dbReference type="PANTHER" id="PTHR15377">
    <property type="entry name" value="TRANSCRIPTION ELONGATION REGULATOR 1"/>
    <property type="match status" value="1"/>
</dbReference>